<gene>
    <name evidence="6" type="ORF">FNB15_10740</name>
</gene>
<dbReference type="Pfam" id="PF02563">
    <property type="entry name" value="Poly_export"/>
    <property type="match status" value="1"/>
</dbReference>
<keyword evidence="7" id="KW-1185">Reference proteome</keyword>
<proteinExistence type="predicted"/>
<dbReference type="InterPro" id="IPR049712">
    <property type="entry name" value="Poly_export"/>
</dbReference>
<dbReference type="Gene3D" id="3.10.560.10">
    <property type="entry name" value="Outer membrane lipoprotein wza domain like"/>
    <property type="match status" value="1"/>
</dbReference>
<feature type="chain" id="PRO_5022012574" evidence="3">
    <location>
        <begin position="32"/>
        <end position="226"/>
    </location>
</feature>
<keyword evidence="1 3" id="KW-0732">Signal</keyword>
<dbReference type="GO" id="GO:0015159">
    <property type="term" value="F:polysaccharide transmembrane transporter activity"/>
    <property type="evidence" value="ECO:0007669"/>
    <property type="project" value="InterPro"/>
</dbReference>
<dbReference type="OrthoDB" id="197007at2"/>
<dbReference type="KEGG" id="fer:FNB15_10740"/>
<dbReference type="RefSeq" id="WP_144068698.1">
    <property type="nucleotide sequence ID" value="NZ_CP041636.1"/>
</dbReference>
<feature type="domain" description="Soluble ligand binding" evidence="5">
    <location>
        <begin position="152"/>
        <end position="200"/>
    </location>
</feature>
<dbReference type="AlphaFoldDB" id="A0A516H1S0"/>
<evidence type="ECO:0000256" key="3">
    <source>
        <dbReference type="SAM" id="SignalP"/>
    </source>
</evidence>
<feature type="domain" description="Polysaccharide export protein N-terminal" evidence="4">
    <location>
        <begin position="72"/>
        <end position="146"/>
    </location>
</feature>
<evidence type="ECO:0000313" key="6">
    <source>
        <dbReference type="EMBL" id="QDO97717.1"/>
    </source>
</evidence>
<evidence type="ECO:0000259" key="4">
    <source>
        <dbReference type="Pfam" id="PF02563"/>
    </source>
</evidence>
<evidence type="ECO:0000313" key="7">
    <source>
        <dbReference type="Proteomes" id="UP000317496"/>
    </source>
</evidence>
<dbReference type="Proteomes" id="UP000317496">
    <property type="component" value="Chromosome"/>
</dbReference>
<dbReference type="Gene3D" id="3.30.1950.10">
    <property type="entry name" value="wza like domain"/>
    <property type="match status" value="1"/>
</dbReference>
<sequence length="226" mass="23747">MQTRHTLRTVKVSAIVPAMLAVVLLATQAMAQPASQGAAPSQPLTQRAAPAAASGQAAPSQAAPGQSAALKADDSYRLGSGDRVRVTVYGQPELTGEYAVDGGGQMSYPLVGQIRAGGMTAHELERALIGKLSPDYLKNPSISVEVLTFRPFYIVGEVRTPGSYPFVNGMTVLNAVALAGGFTYRARENSFYVTRTGEDGAKNKVSAGADATILPGDIITVRERYF</sequence>
<reference evidence="6 7" key="1">
    <citation type="submission" date="2019-07" db="EMBL/GenBank/DDBJ databases">
        <title>Genome sequencing for Ferrovibrio sp. K5.</title>
        <authorList>
            <person name="Park S.-J."/>
        </authorList>
    </citation>
    <scope>NUCLEOTIDE SEQUENCE [LARGE SCALE GENOMIC DNA]</scope>
    <source>
        <strain evidence="6 7">K5</strain>
    </source>
</reference>
<evidence type="ECO:0000259" key="5">
    <source>
        <dbReference type="Pfam" id="PF10531"/>
    </source>
</evidence>
<dbReference type="InterPro" id="IPR003715">
    <property type="entry name" value="Poly_export_N"/>
</dbReference>
<dbReference type="Pfam" id="PF10531">
    <property type="entry name" value="SLBB"/>
    <property type="match status" value="1"/>
</dbReference>
<dbReference type="PANTHER" id="PTHR33619">
    <property type="entry name" value="POLYSACCHARIDE EXPORT PROTEIN GFCE-RELATED"/>
    <property type="match status" value="1"/>
</dbReference>
<feature type="signal peptide" evidence="3">
    <location>
        <begin position="1"/>
        <end position="31"/>
    </location>
</feature>
<dbReference type="PANTHER" id="PTHR33619:SF3">
    <property type="entry name" value="POLYSACCHARIDE EXPORT PROTEIN GFCE-RELATED"/>
    <property type="match status" value="1"/>
</dbReference>
<protein>
    <submittedName>
        <fullName evidence="6">Polysaccharide export protein</fullName>
    </submittedName>
</protein>
<accession>A0A516H1S0</accession>
<dbReference type="InterPro" id="IPR019554">
    <property type="entry name" value="Soluble_ligand-bd"/>
</dbReference>
<evidence type="ECO:0000256" key="1">
    <source>
        <dbReference type="ARBA" id="ARBA00022729"/>
    </source>
</evidence>
<feature type="region of interest" description="Disordered" evidence="2">
    <location>
        <begin position="36"/>
        <end position="69"/>
    </location>
</feature>
<evidence type="ECO:0000256" key="2">
    <source>
        <dbReference type="SAM" id="MobiDB-lite"/>
    </source>
</evidence>
<name>A0A516H1S0_9PROT</name>
<organism evidence="6 7">
    <name type="scientific">Ferrovibrio terrae</name>
    <dbReference type="NCBI Taxonomy" id="2594003"/>
    <lineage>
        <taxon>Bacteria</taxon>
        <taxon>Pseudomonadati</taxon>
        <taxon>Pseudomonadota</taxon>
        <taxon>Alphaproteobacteria</taxon>
        <taxon>Rhodospirillales</taxon>
        <taxon>Rhodospirillaceae</taxon>
        <taxon>Ferrovibrio</taxon>
    </lineage>
</organism>
<dbReference type="EMBL" id="CP041636">
    <property type="protein sequence ID" value="QDO97717.1"/>
    <property type="molecule type" value="Genomic_DNA"/>
</dbReference>